<dbReference type="AlphaFoldDB" id="A0A3M7RRC9"/>
<reference evidence="2 3" key="1">
    <citation type="journal article" date="2018" name="Sci. Rep.">
        <title>Genomic signatures of local adaptation to the degree of environmental predictability in rotifers.</title>
        <authorList>
            <person name="Franch-Gras L."/>
            <person name="Hahn C."/>
            <person name="Garcia-Roger E.M."/>
            <person name="Carmona M.J."/>
            <person name="Serra M."/>
            <person name="Gomez A."/>
        </authorList>
    </citation>
    <scope>NUCLEOTIDE SEQUENCE [LARGE SCALE GENOMIC DNA]</scope>
    <source>
        <strain evidence="2">HYR1</strain>
    </source>
</reference>
<protein>
    <submittedName>
        <fullName evidence="2">Uncharacterized protein</fullName>
    </submittedName>
</protein>
<sequence length="97" mass="11669">MQCHLIILNILNSLIGFIFQISFFTRNQIMKDHKKLHFIYFITENLRFFFSNRFVMTAELKKKDLVITILDIQYVAKRNSKINKNLKNIICKLNQET</sequence>
<dbReference type="EMBL" id="REGN01002841">
    <property type="protein sequence ID" value="RNA25895.1"/>
    <property type="molecule type" value="Genomic_DNA"/>
</dbReference>
<keyword evidence="3" id="KW-1185">Reference proteome</keyword>
<gene>
    <name evidence="2" type="ORF">BpHYR1_013149</name>
</gene>
<evidence type="ECO:0000313" key="3">
    <source>
        <dbReference type="Proteomes" id="UP000276133"/>
    </source>
</evidence>
<comment type="caution">
    <text evidence="2">The sequence shown here is derived from an EMBL/GenBank/DDBJ whole genome shotgun (WGS) entry which is preliminary data.</text>
</comment>
<keyword evidence="1" id="KW-0812">Transmembrane</keyword>
<evidence type="ECO:0000313" key="2">
    <source>
        <dbReference type="EMBL" id="RNA25895.1"/>
    </source>
</evidence>
<feature type="transmembrane region" description="Helical" evidence="1">
    <location>
        <begin position="6"/>
        <end position="25"/>
    </location>
</feature>
<keyword evidence="1" id="KW-1133">Transmembrane helix</keyword>
<keyword evidence="1" id="KW-0472">Membrane</keyword>
<organism evidence="2 3">
    <name type="scientific">Brachionus plicatilis</name>
    <name type="common">Marine rotifer</name>
    <name type="synonym">Brachionus muelleri</name>
    <dbReference type="NCBI Taxonomy" id="10195"/>
    <lineage>
        <taxon>Eukaryota</taxon>
        <taxon>Metazoa</taxon>
        <taxon>Spiralia</taxon>
        <taxon>Gnathifera</taxon>
        <taxon>Rotifera</taxon>
        <taxon>Eurotatoria</taxon>
        <taxon>Monogononta</taxon>
        <taxon>Pseudotrocha</taxon>
        <taxon>Ploima</taxon>
        <taxon>Brachionidae</taxon>
        <taxon>Brachionus</taxon>
    </lineage>
</organism>
<name>A0A3M7RRC9_BRAPC</name>
<proteinExistence type="predicted"/>
<dbReference type="Proteomes" id="UP000276133">
    <property type="component" value="Unassembled WGS sequence"/>
</dbReference>
<accession>A0A3M7RRC9</accession>
<evidence type="ECO:0000256" key="1">
    <source>
        <dbReference type="SAM" id="Phobius"/>
    </source>
</evidence>